<sequence length="144" mass="15780">MSDELNPARPDDDQTVSLLTRTRTLCGQCSNDVGVDGAAIAVFASDTSRDLVYATDITAKRIDELEFTLGEGRGRLRRCPRLDRGRGTRSLAPPDSDRPRPVSARHSARGRRNGGRPASGLRSFLNRPGLDTTGTPEYRARLRT</sequence>
<evidence type="ECO:0000313" key="3">
    <source>
        <dbReference type="Proteomes" id="UP000245711"/>
    </source>
</evidence>
<dbReference type="EMBL" id="CP021354">
    <property type="protein sequence ID" value="AWK71309.1"/>
    <property type="molecule type" value="Genomic_DNA"/>
</dbReference>
<feature type="region of interest" description="Disordered" evidence="1">
    <location>
        <begin position="77"/>
        <end position="144"/>
    </location>
</feature>
<proteinExistence type="predicted"/>
<dbReference type="Proteomes" id="UP000245711">
    <property type="component" value="Chromosome"/>
</dbReference>
<dbReference type="OrthoDB" id="7466251at2"/>
<dbReference type="KEGG" id="roz:CBI38_06685"/>
<protein>
    <submittedName>
        <fullName evidence="2">Uncharacterized protein</fullName>
    </submittedName>
</protein>
<accession>A0A2S2BRT4</accession>
<name>A0A2S2BRT4_9NOCA</name>
<dbReference type="AlphaFoldDB" id="A0A2S2BRT4"/>
<reference evidence="2 3" key="1">
    <citation type="submission" date="2017-05" db="EMBL/GenBank/DDBJ databases">
        <title>Isolation of Rhodococcus sp. S2-17 biodegrading of BP-3.</title>
        <authorList>
            <person name="Lee Y."/>
            <person name="Kim K.H."/>
            <person name="Chun B.H."/>
            <person name="Jung H.S."/>
            <person name="Jeon C.O."/>
        </authorList>
    </citation>
    <scope>NUCLEOTIDE SEQUENCE [LARGE SCALE GENOMIC DNA]</scope>
    <source>
        <strain evidence="2 3">S2-17</strain>
    </source>
</reference>
<organism evidence="2 3">
    <name type="scientific">Rhodococcus oxybenzonivorans</name>
    <dbReference type="NCBI Taxonomy" id="1990687"/>
    <lineage>
        <taxon>Bacteria</taxon>
        <taxon>Bacillati</taxon>
        <taxon>Actinomycetota</taxon>
        <taxon>Actinomycetes</taxon>
        <taxon>Mycobacteriales</taxon>
        <taxon>Nocardiaceae</taxon>
        <taxon>Rhodococcus</taxon>
    </lineage>
</organism>
<evidence type="ECO:0000256" key="1">
    <source>
        <dbReference type="SAM" id="MobiDB-lite"/>
    </source>
</evidence>
<gene>
    <name evidence="2" type="ORF">CBI38_06685</name>
</gene>
<evidence type="ECO:0000313" key="2">
    <source>
        <dbReference type="EMBL" id="AWK71309.1"/>
    </source>
</evidence>
<keyword evidence="3" id="KW-1185">Reference proteome</keyword>